<dbReference type="Gene3D" id="1.10.8.430">
    <property type="entry name" value="Helical domain of apoptotic protease-activating factors"/>
    <property type="match status" value="1"/>
</dbReference>
<dbReference type="OrthoDB" id="736010at2759"/>
<reference evidence="4" key="2">
    <citation type="journal article" date="2017" name="J. Anim. Genet.">
        <title>Multiple reference genome sequences of hot pepper reveal the massive evolution of plant disease resistance genes by retroduplication.</title>
        <authorList>
            <person name="Kim S."/>
            <person name="Park J."/>
            <person name="Yeom S.-I."/>
            <person name="Kim Y.-M."/>
            <person name="Seo E."/>
            <person name="Kim K.-T."/>
            <person name="Kim M.-S."/>
            <person name="Lee J.M."/>
            <person name="Cheong K."/>
            <person name="Shin H.-S."/>
            <person name="Kim S.-B."/>
            <person name="Han K."/>
            <person name="Lee J."/>
            <person name="Park M."/>
            <person name="Lee H.-A."/>
            <person name="Lee H.-Y."/>
            <person name="Lee Y."/>
            <person name="Oh S."/>
            <person name="Lee J.H."/>
            <person name="Choi E."/>
            <person name="Choi E."/>
            <person name="Lee S.E."/>
            <person name="Jeon J."/>
            <person name="Kim H."/>
            <person name="Choi G."/>
            <person name="Song H."/>
            <person name="Lee J."/>
            <person name="Lee S.-C."/>
            <person name="Kwon J.-K."/>
            <person name="Lee H.-Y."/>
            <person name="Koo N."/>
            <person name="Hong Y."/>
            <person name="Kim R.W."/>
            <person name="Kang W.-H."/>
            <person name="Huh J.H."/>
            <person name="Kang B.-C."/>
            <person name="Yang T.-J."/>
            <person name="Lee Y.-H."/>
            <person name="Bennetzen J.L."/>
            <person name="Choi D."/>
        </authorList>
    </citation>
    <scope>NUCLEOTIDE SEQUENCE [LARGE SCALE GENOMIC DNA]</scope>
    <source>
        <strain evidence="4">cv. PBC81</strain>
    </source>
</reference>
<sequence length="140" mass="15932">MKTDVEMKVYTMDEDESWQLFAKNVGNIVNLEQIHPLSKEVARECDGLALAIIVSGSSMRGKTRVELWEDALKSLRMSEPHSKVVEDKVYKVIKWSFDSLESQDIELSSEKISKHVNKKRATDVENTKLKMSSSSTIVEI</sequence>
<keyword evidence="4" id="KW-1185">Reference proteome</keyword>
<protein>
    <submittedName>
        <fullName evidence="3">Uncharacterized protein</fullName>
    </submittedName>
</protein>
<gene>
    <name evidence="3" type="ORF">CQW23_18634</name>
</gene>
<evidence type="ECO:0000313" key="4">
    <source>
        <dbReference type="Proteomes" id="UP000224567"/>
    </source>
</evidence>
<dbReference type="FunFam" id="1.10.8.430:FF:000003">
    <property type="entry name" value="Probable disease resistance protein At5g66910"/>
    <property type="match status" value="1"/>
</dbReference>
<dbReference type="GO" id="GO:0006952">
    <property type="term" value="P:defense response"/>
    <property type="evidence" value="ECO:0007669"/>
    <property type="project" value="UniProtKB-KW"/>
</dbReference>
<dbReference type="GO" id="GO:0043531">
    <property type="term" value="F:ADP binding"/>
    <property type="evidence" value="ECO:0007669"/>
    <property type="project" value="InterPro"/>
</dbReference>
<proteinExistence type="predicted"/>
<evidence type="ECO:0000313" key="3">
    <source>
        <dbReference type="EMBL" id="PHT39780.1"/>
    </source>
</evidence>
<dbReference type="GO" id="GO:0005524">
    <property type="term" value="F:ATP binding"/>
    <property type="evidence" value="ECO:0007669"/>
    <property type="project" value="UniProtKB-KW"/>
</dbReference>
<dbReference type="STRING" id="33114.A0A2G2W3H5"/>
<evidence type="ECO:0000256" key="1">
    <source>
        <dbReference type="ARBA" id="ARBA00022614"/>
    </source>
</evidence>
<comment type="caution">
    <text evidence="3">The sequence shown here is derived from an EMBL/GenBank/DDBJ whole genome shotgun (WGS) entry which is preliminary data.</text>
</comment>
<name>A0A2G2W3H5_CAPBA</name>
<keyword evidence="1" id="KW-0433">Leucine-rich repeat</keyword>
<dbReference type="InterPro" id="IPR042197">
    <property type="entry name" value="Apaf_helical"/>
</dbReference>
<dbReference type="PANTHER" id="PTHR33463:SF218">
    <property type="entry name" value="DISEASE RESISTANCE PROTEIN RPS2-LIKE"/>
    <property type="match status" value="1"/>
</dbReference>
<dbReference type="PANTHER" id="PTHR33463">
    <property type="entry name" value="NB-ARC DOMAIN-CONTAINING PROTEIN-RELATED"/>
    <property type="match status" value="1"/>
</dbReference>
<dbReference type="SUPFAM" id="SSF52540">
    <property type="entry name" value="P-loop containing nucleoside triphosphate hydrolases"/>
    <property type="match status" value="1"/>
</dbReference>
<reference evidence="3 4" key="1">
    <citation type="journal article" date="2017" name="Genome Biol.">
        <title>New reference genome sequences of hot pepper reveal the massive evolution of plant disease-resistance genes by retroduplication.</title>
        <authorList>
            <person name="Kim S."/>
            <person name="Park J."/>
            <person name="Yeom S.I."/>
            <person name="Kim Y.M."/>
            <person name="Seo E."/>
            <person name="Kim K.T."/>
            <person name="Kim M.S."/>
            <person name="Lee J.M."/>
            <person name="Cheong K."/>
            <person name="Shin H.S."/>
            <person name="Kim S.B."/>
            <person name="Han K."/>
            <person name="Lee J."/>
            <person name="Park M."/>
            <person name="Lee H.A."/>
            <person name="Lee H.Y."/>
            <person name="Lee Y."/>
            <person name="Oh S."/>
            <person name="Lee J.H."/>
            <person name="Choi E."/>
            <person name="Choi E."/>
            <person name="Lee S.E."/>
            <person name="Jeon J."/>
            <person name="Kim H."/>
            <person name="Choi G."/>
            <person name="Song H."/>
            <person name="Lee J."/>
            <person name="Lee S.C."/>
            <person name="Kwon J.K."/>
            <person name="Lee H.Y."/>
            <person name="Koo N."/>
            <person name="Hong Y."/>
            <person name="Kim R.W."/>
            <person name="Kang W.H."/>
            <person name="Huh J.H."/>
            <person name="Kang B.C."/>
            <person name="Yang T.J."/>
            <person name="Lee Y.H."/>
            <person name="Bennetzen J.L."/>
            <person name="Choi D."/>
        </authorList>
    </citation>
    <scope>NUCLEOTIDE SEQUENCE [LARGE SCALE GENOMIC DNA]</scope>
    <source>
        <strain evidence="4">cv. PBC81</strain>
    </source>
</reference>
<dbReference type="EMBL" id="MLFT02000008">
    <property type="protein sequence ID" value="PHT39780.1"/>
    <property type="molecule type" value="Genomic_DNA"/>
</dbReference>
<accession>A0A2G2W3H5</accession>
<evidence type="ECO:0000256" key="2">
    <source>
        <dbReference type="ARBA" id="ARBA00022821"/>
    </source>
</evidence>
<keyword evidence="2" id="KW-0611">Plant defense</keyword>
<dbReference type="InterPro" id="IPR050905">
    <property type="entry name" value="Plant_NBS-LRR"/>
</dbReference>
<organism evidence="3 4">
    <name type="scientific">Capsicum baccatum</name>
    <name type="common">Peruvian pepper</name>
    <dbReference type="NCBI Taxonomy" id="33114"/>
    <lineage>
        <taxon>Eukaryota</taxon>
        <taxon>Viridiplantae</taxon>
        <taxon>Streptophyta</taxon>
        <taxon>Embryophyta</taxon>
        <taxon>Tracheophyta</taxon>
        <taxon>Spermatophyta</taxon>
        <taxon>Magnoliopsida</taxon>
        <taxon>eudicotyledons</taxon>
        <taxon>Gunneridae</taxon>
        <taxon>Pentapetalae</taxon>
        <taxon>asterids</taxon>
        <taxon>lamiids</taxon>
        <taxon>Solanales</taxon>
        <taxon>Solanaceae</taxon>
        <taxon>Solanoideae</taxon>
        <taxon>Capsiceae</taxon>
        <taxon>Capsicum</taxon>
    </lineage>
</organism>
<dbReference type="Proteomes" id="UP000224567">
    <property type="component" value="Unassembled WGS sequence"/>
</dbReference>
<dbReference type="AlphaFoldDB" id="A0A2G2W3H5"/>
<dbReference type="InterPro" id="IPR027417">
    <property type="entry name" value="P-loop_NTPase"/>
</dbReference>